<evidence type="ECO:0000256" key="6">
    <source>
        <dbReference type="SAM" id="MobiDB-lite"/>
    </source>
</evidence>
<dbReference type="SMART" id="SM00066">
    <property type="entry name" value="GAL4"/>
    <property type="match status" value="1"/>
</dbReference>
<dbReference type="GeneID" id="85376637"/>
<dbReference type="RefSeq" id="XP_060349108.1">
    <property type="nucleotide sequence ID" value="XM_060492738.1"/>
</dbReference>
<feature type="compositionally biased region" description="Low complexity" evidence="6">
    <location>
        <begin position="19"/>
        <end position="32"/>
    </location>
</feature>
<dbReference type="PROSITE" id="PS00463">
    <property type="entry name" value="ZN2_CY6_FUNGAL_1"/>
    <property type="match status" value="1"/>
</dbReference>
<keyword evidence="4" id="KW-0804">Transcription</keyword>
<comment type="subcellular location">
    <subcellularLocation>
        <location evidence="1">Nucleus</location>
    </subcellularLocation>
</comment>
<dbReference type="EMBL" id="MOPA01000006">
    <property type="protein sequence ID" value="KAK1538357.1"/>
    <property type="molecule type" value="Genomic_DNA"/>
</dbReference>
<evidence type="ECO:0000259" key="7">
    <source>
        <dbReference type="PROSITE" id="PS50048"/>
    </source>
</evidence>
<name>A0ABQ9SKD4_9PEZI</name>
<dbReference type="InterPro" id="IPR001138">
    <property type="entry name" value="Zn2Cys6_DnaBD"/>
</dbReference>
<reference evidence="8 9" key="1">
    <citation type="submission" date="2016-10" db="EMBL/GenBank/DDBJ databases">
        <title>The genome sequence of Colletotrichum fioriniae PJ7.</title>
        <authorList>
            <person name="Baroncelli R."/>
        </authorList>
    </citation>
    <scope>NUCLEOTIDE SEQUENCE [LARGE SCALE GENOMIC DNA]</scope>
    <source>
        <strain evidence="8 9">IMI 384185</strain>
    </source>
</reference>
<feature type="compositionally biased region" description="Low complexity" evidence="6">
    <location>
        <begin position="259"/>
        <end position="268"/>
    </location>
</feature>
<dbReference type="PANTHER" id="PTHR47338">
    <property type="entry name" value="ZN(II)2CYS6 TRANSCRIPTION FACTOR (EUROFUNG)-RELATED"/>
    <property type="match status" value="1"/>
</dbReference>
<feature type="compositionally biased region" description="Polar residues" evidence="6">
    <location>
        <begin position="233"/>
        <end position="245"/>
    </location>
</feature>
<sequence length="759" mass="83665">MGILALEPHPRLAAPDSPPGLVSPSSSSYSSRPSPPAEKLWDARFGPISPAMSNYEHGSAADVSTAGKGAEGGSSRKDSTQSAPRQQLPSLSSLFGPPPPLRPLHSPLTERPAPYPATSPLDRPRMPQPHNDRSYATSYFPPQESSPTMSQPRSTYDARYDHERQALHGLSRSFSGPGSPRYRESEHMRPESRSDVGLGSKWSIHHDAGKHEYALVSRENQPPLRASHDRMSYQYSSNKDSGSSYRDQRSPSGPGLLQASASASTTTSEGIPSKDGLGPKIWTGSHFLPRFVRAAEVPGEGMCYFYDDGSHCKTVIDGEAVNAHWGVTKAGKPRKRLAIACVTCREKKIKCDPDYPRCVQCEKFGRICKFKNAPRGGHNTSPSTPPAEPEDLRRLGGSANSNDMHRPGSNSSASVSPRTTYRQPSPEPSMPHKRMRLGFDSYPSMPSDSSALMSRTLETAKVNAWQHRQPIELPRIHEDVLHRAWQSDPILAVGITLSGGPRTIASEYAQFARYAQQQLPPSLQLAQSRLLLAVYYMSTSRACEANDLIIYRNEHGLPTDGEPAIIVESSVRRLLSWRRSLPGQFTYSPSNMDLAAQAGTLSTFLTIHLLFHHGLVKVHRHSYASRRISAAKRMSYLSRIQEEAKQVLQITGMLKALLQARRTPLSAPPPFMSHVILEAADVLTAQGLLSDLHMLLDQLAVANAIVEATSMVWARHEFIGPHWNIDMTLYVFCKIFSPEQHHRLAQQCSPTETRANAGK</sequence>
<feature type="compositionally biased region" description="Polar residues" evidence="6">
    <location>
        <begin position="143"/>
        <end position="154"/>
    </location>
</feature>
<dbReference type="PROSITE" id="PS50048">
    <property type="entry name" value="ZN2_CY6_FUNGAL_2"/>
    <property type="match status" value="1"/>
</dbReference>
<evidence type="ECO:0000256" key="4">
    <source>
        <dbReference type="ARBA" id="ARBA00023163"/>
    </source>
</evidence>
<keyword evidence="3" id="KW-0805">Transcription regulation</keyword>
<evidence type="ECO:0000313" key="9">
    <source>
        <dbReference type="Proteomes" id="UP001241169"/>
    </source>
</evidence>
<protein>
    <submittedName>
        <fullName evidence="8">Fungal specific transcription factor</fullName>
    </submittedName>
</protein>
<gene>
    <name evidence="8" type="ORF">CPAR01_08470</name>
</gene>
<feature type="compositionally biased region" description="Basic and acidic residues" evidence="6">
    <location>
        <begin position="122"/>
        <end position="133"/>
    </location>
</feature>
<keyword evidence="5" id="KW-0539">Nucleus</keyword>
<feature type="region of interest" description="Disordered" evidence="6">
    <location>
        <begin position="225"/>
        <end position="277"/>
    </location>
</feature>
<evidence type="ECO:0000256" key="1">
    <source>
        <dbReference type="ARBA" id="ARBA00004123"/>
    </source>
</evidence>
<accession>A0ABQ9SKD4</accession>
<feature type="compositionally biased region" description="Basic and acidic residues" evidence="6">
    <location>
        <begin position="156"/>
        <end position="166"/>
    </location>
</feature>
<evidence type="ECO:0000256" key="2">
    <source>
        <dbReference type="ARBA" id="ARBA00022723"/>
    </source>
</evidence>
<comment type="caution">
    <text evidence="8">The sequence shown here is derived from an EMBL/GenBank/DDBJ whole genome shotgun (WGS) entry which is preliminary data.</text>
</comment>
<evidence type="ECO:0000313" key="8">
    <source>
        <dbReference type="EMBL" id="KAK1538357.1"/>
    </source>
</evidence>
<feature type="region of interest" description="Disordered" evidence="6">
    <location>
        <begin position="1"/>
        <end position="202"/>
    </location>
</feature>
<keyword evidence="9" id="KW-1185">Reference proteome</keyword>
<evidence type="ECO:0000256" key="3">
    <source>
        <dbReference type="ARBA" id="ARBA00023015"/>
    </source>
</evidence>
<dbReference type="Pfam" id="PF00172">
    <property type="entry name" value="Zn_clus"/>
    <property type="match status" value="1"/>
</dbReference>
<feature type="compositionally biased region" description="Basic and acidic residues" evidence="6">
    <location>
        <begin position="181"/>
        <end position="194"/>
    </location>
</feature>
<feature type="domain" description="Zn(2)-C6 fungal-type" evidence="7">
    <location>
        <begin position="340"/>
        <end position="370"/>
    </location>
</feature>
<dbReference type="InterPro" id="IPR036864">
    <property type="entry name" value="Zn2-C6_fun-type_DNA-bd_sf"/>
</dbReference>
<keyword evidence="2" id="KW-0479">Metal-binding</keyword>
<proteinExistence type="predicted"/>
<dbReference type="Proteomes" id="UP001241169">
    <property type="component" value="Unassembled WGS sequence"/>
</dbReference>
<dbReference type="Gene3D" id="4.10.240.10">
    <property type="entry name" value="Zn(2)-C6 fungal-type DNA-binding domain"/>
    <property type="match status" value="1"/>
</dbReference>
<feature type="compositionally biased region" description="Polar residues" evidence="6">
    <location>
        <begin position="398"/>
        <end position="423"/>
    </location>
</feature>
<evidence type="ECO:0000256" key="5">
    <source>
        <dbReference type="ARBA" id="ARBA00023242"/>
    </source>
</evidence>
<dbReference type="PANTHER" id="PTHR47338:SF11">
    <property type="entry name" value="ZN(II)2CYS6 TRANSCRIPTION FACTOR (EUROFUNG)"/>
    <property type="match status" value="1"/>
</dbReference>
<organism evidence="8 9">
    <name type="scientific">Colletotrichum paranaense</name>
    <dbReference type="NCBI Taxonomy" id="1914294"/>
    <lineage>
        <taxon>Eukaryota</taxon>
        <taxon>Fungi</taxon>
        <taxon>Dikarya</taxon>
        <taxon>Ascomycota</taxon>
        <taxon>Pezizomycotina</taxon>
        <taxon>Sordariomycetes</taxon>
        <taxon>Hypocreomycetidae</taxon>
        <taxon>Glomerellales</taxon>
        <taxon>Glomerellaceae</taxon>
        <taxon>Colletotrichum</taxon>
        <taxon>Colletotrichum acutatum species complex</taxon>
    </lineage>
</organism>
<dbReference type="InterPro" id="IPR050815">
    <property type="entry name" value="TF_fung"/>
</dbReference>
<feature type="region of interest" description="Disordered" evidence="6">
    <location>
        <begin position="372"/>
        <end position="450"/>
    </location>
</feature>
<dbReference type="CDD" id="cd00067">
    <property type="entry name" value="GAL4"/>
    <property type="match status" value="1"/>
</dbReference>
<dbReference type="CDD" id="cd12148">
    <property type="entry name" value="fungal_TF_MHR"/>
    <property type="match status" value="1"/>
</dbReference>
<dbReference type="SUPFAM" id="SSF57701">
    <property type="entry name" value="Zn2/Cys6 DNA-binding domain"/>
    <property type="match status" value="1"/>
</dbReference>